<protein>
    <submittedName>
        <fullName evidence="1">Uncharacterized protein</fullName>
    </submittedName>
</protein>
<name>A0A2T5PQB2_ECTOL</name>
<evidence type="ECO:0000313" key="1">
    <source>
        <dbReference type="EMBL" id="PTU79921.1"/>
    </source>
</evidence>
<evidence type="ECO:0000313" key="2">
    <source>
        <dbReference type="Proteomes" id="UP000244052"/>
    </source>
</evidence>
<dbReference type="Proteomes" id="UP000244052">
    <property type="component" value="Unassembled WGS sequence"/>
</dbReference>
<gene>
    <name evidence="1" type="ORF">DBO86_06240</name>
</gene>
<organism evidence="1 2">
    <name type="scientific">Ectopseudomonas oleovorans</name>
    <name type="common">Pseudomonas oleovorans</name>
    <dbReference type="NCBI Taxonomy" id="301"/>
    <lineage>
        <taxon>Bacteria</taxon>
        <taxon>Pseudomonadati</taxon>
        <taxon>Pseudomonadota</taxon>
        <taxon>Gammaproteobacteria</taxon>
        <taxon>Pseudomonadales</taxon>
        <taxon>Pseudomonadaceae</taxon>
        <taxon>Ectopseudomonas</taxon>
    </lineage>
</organism>
<proteinExistence type="predicted"/>
<keyword evidence="2" id="KW-1185">Reference proteome</keyword>
<sequence>MALRGASADLFYVPQTCTPTHQGRAMTATPLRDIIIRDLGQEAYADYASYQENDLELIAETATRTLVSIPRAAGHCVMISAGFVAALRASEVPAVVILGDLLIDGKHVFRCNDNLPRPTHDDEIVDATWDGHAWVMIGESICDLSIFRTAYELAQPNRLSDYILRYFGAGKGAFMCYPHQLPPGMEFVPKFALTDDQVYGLLEGLSYQARALQQQ</sequence>
<reference evidence="1 2" key="1">
    <citation type="submission" date="2018-04" db="EMBL/GenBank/DDBJ databases">
        <title>Pseudomonas sp. nov., isolated from mangrove soil.</title>
        <authorList>
            <person name="Chen C."/>
        </authorList>
    </citation>
    <scope>NUCLEOTIDE SEQUENCE [LARGE SCALE GENOMIC DNA]</scope>
    <source>
        <strain evidence="1 2">JCM 14246</strain>
    </source>
</reference>
<dbReference type="EMBL" id="QASO01000035">
    <property type="protein sequence ID" value="PTU79921.1"/>
    <property type="molecule type" value="Genomic_DNA"/>
</dbReference>
<accession>A0A2T5PQB2</accession>
<comment type="caution">
    <text evidence="1">The sequence shown here is derived from an EMBL/GenBank/DDBJ whole genome shotgun (WGS) entry which is preliminary data.</text>
</comment>
<dbReference type="AlphaFoldDB" id="A0A2T5PQB2"/>